<dbReference type="PANTHER" id="PTHR47723:SF13">
    <property type="entry name" value="PUTATIVE-RELATED"/>
    <property type="match status" value="1"/>
</dbReference>
<evidence type="ECO:0008006" key="3">
    <source>
        <dbReference type="Google" id="ProtNLM"/>
    </source>
</evidence>
<dbReference type="PANTHER" id="PTHR47723">
    <property type="entry name" value="OS05G0353850 PROTEIN"/>
    <property type="match status" value="1"/>
</dbReference>
<dbReference type="OrthoDB" id="937703at2759"/>
<proteinExistence type="predicted"/>
<organism evidence="1 2">
    <name type="scientific">Gossypium stocksii</name>
    <dbReference type="NCBI Taxonomy" id="47602"/>
    <lineage>
        <taxon>Eukaryota</taxon>
        <taxon>Viridiplantae</taxon>
        <taxon>Streptophyta</taxon>
        <taxon>Embryophyta</taxon>
        <taxon>Tracheophyta</taxon>
        <taxon>Spermatophyta</taxon>
        <taxon>Magnoliopsida</taxon>
        <taxon>eudicotyledons</taxon>
        <taxon>Gunneridae</taxon>
        <taxon>Pentapetalae</taxon>
        <taxon>rosids</taxon>
        <taxon>malvids</taxon>
        <taxon>Malvales</taxon>
        <taxon>Malvaceae</taxon>
        <taxon>Malvoideae</taxon>
        <taxon>Gossypium</taxon>
    </lineage>
</organism>
<protein>
    <recommendedName>
        <fullName evidence="3">Reverse transcriptase zinc-binding domain-containing protein</fullName>
    </recommendedName>
</protein>
<dbReference type="AlphaFoldDB" id="A0A9D4AKS8"/>
<dbReference type="EMBL" id="JAIQCV010000001">
    <property type="protein sequence ID" value="KAH1129048.1"/>
    <property type="molecule type" value="Genomic_DNA"/>
</dbReference>
<sequence length="223" mass="26214">MFIWLVLKQRLLTQVERLVRFNNGDHCMICGAVPEDTIHDVGDCMAAKEVWSLIVPTEKQAWFFSRTLQEWLMSNLQNNQKLASDGVVWLTLFGLVMWCIWKSSNIIIFQRVPWNIEEIIKVSYNWTKQYASMPRGNSNVKQKMRAKTISTDSWMKLRTDGSVKKNSSYDVARGILRDNHGEWIIRFYQQLRKCSILDVELWGILYDLSLMQGKQRIEMLDTN</sequence>
<accession>A0A9D4AKS8</accession>
<dbReference type="InterPro" id="IPR053151">
    <property type="entry name" value="RNase_H-like"/>
</dbReference>
<name>A0A9D4AKS8_9ROSI</name>
<comment type="caution">
    <text evidence="1">The sequence shown here is derived from an EMBL/GenBank/DDBJ whole genome shotgun (WGS) entry which is preliminary data.</text>
</comment>
<gene>
    <name evidence="1" type="ORF">J1N35_000426</name>
</gene>
<evidence type="ECO:0000313" key="2">
    <source>
        <dbReference type="Proteomes" id="UP000828251"/>
    </source>
</evidence>
<keyword evidence="2" id="KW-1185">Reference proteome</keyword>
<evidence type="ECO:0000313" key="1">
    <source>
        <dbReference type="EMBL" id="KAH1129048.1"/>
    </source>
</evidence>
<reference evidence="1 2" key="1">
    <citation type="journal article" date="2021" name="Plant Biotechnol. J.">
        <title>Multi-omics assisted identification of the key and species-specific regulatory components of drought-tolerant mechanisms in Gossypium stocksii.</title>
        <authorList>
            <person name="Yu D."/>
            <person name="Ke L."/>
            <person name="Zhang D."/>
            <person name="Wu Y."/>
            <person name="Sun Y."/>
            <person name="Mei J."/>
            <person name="Sun J."/>
            <person name="Sun Y."/>
        </authorList>
    </citation>
    <scope>NUCLEOTIDE SEQUENCE [LARGE SCALE GENOMIC DNA]</scope>
    <source>
        <strain evidence="2">cv. E1</strain>
        <tissue evidence="1">Leaf</tissue>
    </source>
</reference>
<dbReference type="Proteomes" id="UP000828251">
    <property type="component" value="Unassembled WGS sequence"/>
</dbReference>